<keyword evidence="2" id="KW-1003">Cell membrane</keyword>
<dbReference type="RefSeq" id="WP_206572573.1">
    <property type="nucleotide sequence ID" value="NZ_JAFKCV010000002.1"/>
</dbReference>
<dbReference type="Pfam" id="PF02470">
    <property type="entry name" value="MlaD"/>
    <property type="match status" value="2"/>
</dbReference>
<proteinExistence type="predicted"/>
<feature type="region of interest" description="Disordered" evidence="7">
    <location>
        <begin position="288"/>
        <end position="310"/>
    </location>
</feature>
<evidence type="ECO:0000256" key="4">
    <source>
        <dbReference type="ARBA" id="ARBA00022692"/>
    </source>
</evidence>
<evidence type="ECO:0000259" key="9">
    <source>
        <dbReference type="Pfam" id="PF02470"/>
    </source>
</evidence>
<accession>A0A939IN47</accession>
<evidence type="ECO:0000256" key="2">
    <source>
        <dbReference type="ARBA" id="ARBA00022475"/>
    </source>
</evidence>
<dbReference type="PANTHER" id="PTHR30462:SF0">
    <property type="entry name" value="INTERMEMBRANE TRANSPORT PROTEIN YEBT"/>
    <property type="match status" value="1"/>
</dbReference>
<comment type="subcellular location">
    <subcellularLocation>
        <location evidence="1">Cell inner membrane</location>
    </subcellularLocation>
</comment>
<sequence length="310" mass="34375">MTSNNKVKVKSGRKYYWFWLLPLGAVVLVAGLVWWSMPPSGKAVFVSFDDVAGLKAQRANVMYKGVEVGKVAAVRLDESNSKAMLELQVHEQVMNLMVESTEFWIVQPQIGSMGVEGIQTLVSGPYITFKPGEGQPARVFQGRNGPPVLEQEGLRFKLRSERRYGISVGDDLLYKQVPVGKIYAYELNSDDVVFHAQIDRPYQPLLRDNSVFWEESGLEFDASLLGISVSAAPLMSMLKGGVSFATPDTPSKEAKPGQLFELSADREDEWLQWQPGISLPGRLVSSEGKSAEIQKAQSWMPNSSAKNKDQ</sequence>
<gene>
    <name evidence="10" type="ORF">J0A66_04390</name>
</gene>
<dbReference type="Proteomes" id="UP000664654">
    <property type="component" value="Unassembled WGS sequence"/>
</dbReference>
<reference evidence="10" key="1">
    <citation type="submission" date="2021-03" db="EMBL/GenBank/DDBJ databases">
        <title>novel species isolated from a fishpond in China.</title>
        <authorList>
            <person name="Lu H."/>
            <person name="Cai Z."/>
        </authorList>
    </citation>
    <scope>NUCLEOTIDE SEQUENCE</scope>
    <source>
        <strain evidence="10">JCM 30855</strain>
    </source>
</reference>
<keyword evidence="6 8" id="KW-0472">Membrane</keyword>
<dbReference type="AlphaFoldDB" id="A0A939IN47"/>
<evidence type="ECO:0000313" key="11">
    <source>
        <dbReference type="Proteomes" id="UP000664654"/>
    </source>
</evidence>
<organism evidence="10 11">
    <name type="scientific">Bowmanella dokdonensis</name>
    <dbReference type="NCBI Taxonomy" id="751969"/>
    <lineage>
        <taxon>Bacteria</taxon>
        <taxon>Pseudomonadati</taxon>
        <taxon>Pseudomonadota</taxon>
        <taxon>Gammaproteobacteria</taxon>
        <taxon>Alteromonadales</taxon>
        <taxon>Alteromonadaceae</taxon>
        <taxon>Bowmanella</taxon>
    </lineage>
</organism>
<evidence type="ECO:0000256" key="8">
    <source>
        <dbReference type="SAM" id="Phobius"/>
    </source>
</evidence>
<evidence type="ECO:0000256" key="6">
    <source>
        <dbReference type="ARBA" id="ARBA00023136"/>
    </source>
</evidence>
<keyword evidence="11" id="KW-1185">Reference proteome</keyword>
<name>A0A939IN47_9ALTE</name>
<keyword evidence="3" id="KW-0997">Cell inner membrane</keyword>
<evidence type="ECO:0000256" key="5">
    <source>
        <dbReference type="ARBA" id="ARBA00022989"/>
    </source>
</evidence>
<comment type="caution">
    <text evidence="10">The sequence shown here is derived from an EMBL/GenBank/DDBJ whole genome shotgun (WGS) entry which is preliminary data.</text>
</comment>
<dbReference type="InterPro" id="IPR003399">
    <property type="entry name" value="Mce/MlaD"/>
</dbReference>
<dbReference type="EMBL" id="JAFKCV010000002">
    <property type="protein sequence ID" value="MBN7824460.1"/>
    <property type="molecule type" value="Genomic_DNA"/>
</dbReference>
<evidence type="ECO:0000256" key="1">
    <source>
        <dbReference type="ARBA" id="ARBA00004533"/>
    </source>
</evidence>
<feature type="domain" description="Mce/MlaD" evidence="9">
    <location>
        <begin position="154"/>
        <end position="211"/>
    </location>
</feature>
<protein>
    <submittedName>
        <fullName evidence="10">MCE family protein</fullName>
    </submittedName>
</protein>
<feature type="domain" description="Mce/MlaD" evidence="9">
    <location>
        <begin position="41"/>
        <end position="132"/>
    </location>
</feature>
<feature type="transmembrane region" description="Helical" evidence="8">
    <location>
        <begin position="16"/>
        <end position="37"/>
    </location>
</feature>
<keyword evidence="4 8" id="KW-0812">Transmembrane</keyword>
<dbReference type="GO" id="GO:0005886">
    <property type="term" value="C:plasma membrane"/>
    <property type="evidence" value="ECO:0007669"/>
    <property type="project" value="UniProtKB-SubCell"/>
</dbReference>
<keyword evidence="5 8" id="KW-1133">Transmembrane helix</keyword>
<feature type="compositionally biased region" description="Polar residues" evidence="7">
    <location>
        <begin position="295"/>
        <end position="310"/>
    </location>
</feature>
<dbReference type="InterPro" id="IPR051800">
    <property type="entry name" value="PqiA-PqiB_transport"/>
</dbReference>
<dbReference type="PANTHER" id="PTHR30462">
    <property type="entry name" value="INTERMEMBRANE TRANSPORT PROTEIN PQIB-RELATED"/>
    <property type="match status" value="1"/>
</dbReference>
<evidence type="ECO:0000256" key="7">
    <source>
        <dbReference type="SAM" id="MobiDB-lite"/>
    </source>
</evidence>
<evidence type="ECO:0000313" key="10">
    <source>
        <dbReference type="EMBL" id="MBN7824460.1"/>
    </source>
</evidence>
<evidence type="ECO:0000256" key="3">
    <source>
        <dbReference type="ARBA" id="ARBA00022519"/>
    </source>
</evidence>